<reference evidence="1" key="1">
    <citation type="journal article" date="2021" name="New Phytol.">
        <title>Evolutionary innovations through gain and loss of genes in the ectomycorrhizal Boletales.</title>
        <authorList>
            <person name="Wu G."/>
            <person name="Miyauchi S."/>
            <person name="Morin E."/>
            <person name="Kuo A."/>
            <person name="Drula E."/>
            <person name="Varga T."/>
            <person name="Kohler A."/>
            <person name="Feng B."/>
            <person name="Cao Y."/>
            <person name="Lipzen A."/>
            <person name="Daum C."/>
            <person name="Hundley H."/>
            <person name="Pangilinan J."/>
            <person name="Johnson J."/>
            <person name="Barry K."/>
            <person name="LaButti K."/>
            <person name="Ng V."/>
            <person name="Ahrendt S."/>
            <person name="Min B."/>
            <person name="Choi I.G."/>
            <person name="Park H."/>
            <person name="Plett J.M."/>
            <person name="Magnuson J."/>
            <person name="Spatafora J.W."/>
            <person name="Nagy L.G."/>
            <person name="Henrissat B."/>
            <person name="Grigoriev I.V."/>
            <person name="Yang Z.L."/>
            <person name="Xu J."/>
            <person name="Martin F.M."/>
        </authorList>
    </citation>
    <scope>NUCLEOTIDE SEQUENCE</scope>
    <source>
        <strain evidence="1">KUC20120723A-06</strain>
    </source>
</reference>
<organism evidence="1 2">
    <name type="scientific">Leucogyrophana mollusca</name>
    <dbReference type="NCBI Taxonomy" id="85980"/>
    <lineage>
        <taxon>Eukaryota</taxon>
        <taxon>Fungi</taxon>
        <taxon>Dikarya</taxon>
        <taxon>Basidiomycota</taxon>
        <taxon>Agaricomycotina</taxon>
        <taxon>Agaricomycetes</taxon>
        <taxon>Agaricomycetidae</taxon>
        <taxon>Boletales</taxon>
        <taxon>Boletales incertae sedis</taxon>
        <taxon>Leucogyrophana</taxon>
    </lineage>
</organism>
<keyword evidence="2" id="KW-1185">Reference proteome</keyword>
<gene>
    <name evidence="1" type="ORF">BV22DRAFT_1192237</name>
</gene>
<evidence type="ECO:0000313" key="1">
    <source>
        <dbReference type="EMBL" id="KAH7929170.1"/>
    </source>
</evidence>
<comment type="caution">
    <text evidence="1">The sequence shown here is derived from an EMBL/GenBank/DDBJ whole genome shotgun (WGS) entry which is preliminary data.</text>
</comment>
<name>A0ACB8BT63_9AGAM</name>
<proteinExistence type="predicted"/>
<sequence length="250" mass="27676">MTILVYDYILTFDLELTHILGQPWGMVKGIYLFTKYMPFIDTTTLILYSGILPGPSERACHIAMGFVAYMYPFCMFVAEIIILVRTWAIWGRGRKLGVVLAVLTVAIFIVGCYFTAISVRALASSAASRSMLGGCFDTTPRLGPSDMDVVVWSLFMVQGSLYLIMLIIHACLHFRQRCGMPASSLYKLLLRDGITYYAILLSLSAVNIAITATANQTGFHSISLAAPTRVLHAVLATRIVLRIRETATQD</sequence>
<accession>A0ACB8BT63</accession>
<dbReference type="Proteomes" id="UP000790709">
    <property type="component" value="Unassembled WGS sequence"/>
</dbReference>
<dbReference type="EMBL" id="MU266344">
    <property type="protein sequence ID" value="KAH7929170.1"/>
    <property type="molecule type" value="Genomic_DNA"/>
</dbReference>
<protein>
    <submittedName>
        <fullName evidence="1">Uncharacterized protein</fullName>
    </submittedName>
</protein>
<evidence type="ECO:0000313" key="2">
    <source>
        <dbReference type="Proteomes" id="UP000790709"/>
    </source>
</evidence>